<feature type="chain" id="PRO_5020033850" description="Secreted protein" evidence="1">
    <location>
        <begin position="20"/>
        <end position="121"/>
    </location>
</feature>
<evidence type="ECO:0000313" key="2">
    <source>
        <dbReference type="EMBL" id="TGO02723.1"/>
    </source>
</evidence>
<gene>
    <name evidence="2" type="ORF">PN36_20060</name>
</gene>
<feature type="signal peptide" evidence="1">
    <location>
        <begin position="1"/>
        <end position="19"/>
    </location>
</feature>
<sequence>MRAKYLIIPLILLVNSALAACLDINIPKHECRYPSGDKWCKKKFQKEKPFAYLSKCHSLPRQKENTSFDIKSYYGKNRSQGNEEFLQKFPYKKYLQKVSFINFKILQKHRNYLNIKKGIGG</sequence>
<dbReference type="EMBL" id="JSZA02000085">
    <property type="protein sequence ID" value="TGO02723.1"/>
    <property type="molecule type" value="Genomic_DNA"/>
</dbReference>
<accession>A0A4E0QNU4</accession>
<evidence type="ECO:0000256" key="1">
    <source>
        <dbReference type="SAM" id="SignalP"/>
    </source>
</evidence>
<reference evidence="2 3" key="1">
    <citation type="journal article" date="2016" name="Front. Microbiol.">
        <title>Single-Cell (Meta-)Genomics of a Dimorphic Candidatus Thiomargarita nelsonii Reveals Genomic Plasticity.</title>
        <authorList>
            <person name="Flood B.E."/>
            <person name="Fliss P."/>
            <person name="Jones D.S."/>
            <person name="Dick G.J."/>
            <person name="Jain S."/>
            <person name="Kaster A.K."/>
            <person name="Winkel M."/>
            <person name="Mussmann M."/>
            <person name="Bailey J."/>
        </authorList>
    </citation>
    <scope>NUCLEOTIDE SEQUENCE [LARGE SCALE GENOMIC DNA]</scope>
    <source>
        <strain evidence="2">Hydrate Ridge</strain>
    </source>
</reference>
<dbReference type="Proteomes" id="UP000030428">
    <property type="component" value="Unassembled WGS sequence"/>
</dbReference>
<dbReference type="AlphaFoldDB" id="A0A4E0QNU4"/>
<dbReference type="PROSITE" id="PS51257">
    <property type="entry name" value="PROKAR_LIPOPROTEIN"/>
    <property type="match status" value="1"/>
</dbReference>
<organism evidence="2 3">
    <name type="scientific">Candidatus Thiomargarita nelsonii</name>
    <dbReference type="NCBI Taxonomy" id="1003181"/>
    <lineage>
        <taxon>Bacteria</taxon>
        <taxon>Pseudomonadati</taxon>
        <taxon>Pseudomonadota</taxon>
        <taxon>Gammaproteobacteria</taxon>
        <taxon>Thiotrichales</taxon>
        <taxon>Thiotrichaceae</taxon>
        <taxon>Thiomargarita</taxon>
    </lineage>
</organism>
<evidence type="ECO:0008006" key="4">
    <source>
        <dbReference type="Google" id="ProtNLM"/>
    </source>
</evidence>
<keyword evidence="1" id="KW-0732">Signal</keyword>
<name>A0A4E0QNU4_9GAMM</name>
<evidence type="ECO:0000313" key="3">
    <source>
        <dbReference type="Proteomes" id="UP000030428"/>
    </source>
</evidence>
<keyword evidence="3" id="KW-1185">Reference proteome</keyword>
<comment type="caution">
    <text evidence="2">The sequence shown here is derived from an EMBL/GenBank/DDBJ whole genome shotgun (WGS) entry which is preliminary data.</text>
</comment>
<proteinExistence type="predicted"/>
<protein>
    <recommendedName>
        <fullName evidence="4">Secreted protein</fullName>
    </recommendedName>
</protein>